<feature type="compositionally biased region" description="Basic and acidic residues" evidence="1">
    <location>
        <begin position="38"/>
        <end position="47"/>
    </location>
</feature>
<accession>A0A6A6FXS9</accession>
<feature type="compositionally biased region" description="Polar residues" evidence="1">
    <location>
        <begin position="190"/>
        <end position="199"/>
    </location>
</feature>
<feature type="compositionally biased region" description="Polar residues" evidence="1">
    <location>
        <begin position="96"/>
        <end position="107"/>
    </location>
</feature>
<keyword evidence="3" id="KW-1185">Reference proteome</keyword>
<gene>
    <name evidence="2" type="ORF">CERZMDRAFT_80668</name>
</gene>
<feature type="compositionally biased region" description="Basic and acidic residues" evidence="1">
    <location>
        <begin position="153"/>
        <end position="164"/>
    </location>
</feature>
<reference evidence="2" key="1">
    <citation type="journal article" date="2020" name="Stud. Mycol.">
        <title>101 Dothideomycetes genomes: a test case for predicting lifestyles and emergence of pathogens.</title>
        <authorList>
            <person name="Haridas S."/>
            <person name="Albert R."/>
            <person name="Binder M."/>
            <person name="Bloem J."/>
            <person name="Labutti K."/>
            <person name="Salamov A."/>
            <person name="Andreopoulos B."/>
            <person name="Baker S."/>
            <person name="Barry K."/>
            <person name="Bills G."/>
            <person name="Bluhm B."/>
            <person name="Cannon C."/>
            <person name="Castanera R."/>
            <person name="Culley D."/>
            <person name="Daum C."/>
            <person name="Ezra D."/>
            <person name="Gonzalez J."/>
            <person name="Henrissat B."/>
            <person name="Kuo A."/>
            <person name="Liang C."/>
            <person name="Lipzen A."/>
            <person name="Lutzoni F."/>
            <person name="Magnuson J."/>
            <person name="Mondo S."/>
            <person name="Nolan M."/>
            <person name="Ohm R."/>
            <person name="Pangilinan J."/>
            <person name="Park H.-J."/>
            <person name="Ramirez L."/>
            <person name="Alfaro M."/>
            <person name="Sun H."/>
            <person name="Tritt A."/>
            <person name="Yoshinaga Y."/>
            <person name="Zwiers L.-H."/>
            <person name="Turgeon B."/>
            <person name="Goodwin S."/>
            <person name="Spatafora J."/>
            <person name="Crous P."/>
            <person name="Grigoriev I."/>
        </authorList>
    </citation>
    <scope>NUCLEOTIDE SEQUENCE</scope>
    <source>
        <strain evidence="2">SCOH1-5</strain>
    </source>
</reference>
<organism evidence="2 3">
    <name type="scientific">Cercospora zeae-maydis SCOH1-5</name>
    <dbReference type="NCBI Taxonomy" id="717836"/>
    <lineage>
        <taxon>Eukaryota</taxon>
        <taxon>Fungi</taxon>
        <taxon>Dikarya</taxon>
        <taxon>Ascomycota</taxon>
        <taxon>Pezizomycotina</taxon>
        <taxon>Dothideomycetes</taxon>
        <taxon>Dothideomycetidae</taxon>
        <taxon>Mycosphaerellales</taxon>
        <taxon>Mycosphaerellaceae</taxon>
        <taxon>Cercospora</taxon>
    </lineage>
</organism>
<evidence type="ECO:0000256" key="1">
    <source>
        <dbReference type="SAM" id="MobiDB-lite"/>
    </source>
</evidence>
<protein>
    <submittedName>
        <fullName evidence="2">Uncharacterized protein</fullName>
    </submittedName>
</protein>
<proteinExistence type="predicted"/>
<sequence length="360" mass="39159">MIARTSFAALSSTERQLIRSQYLRAGKCARCFHSSRRRAAEEQRPEDGSPAIKDSARRAENNGPAVQPTSTKRARAQMISNELEMISKSPPPGNFTPISISESNQHSDPMRPSVSDGFTETPTSMGGGGQRMGENVSAGREGVNAQGIGRLTGTDERVRNEHPRPQATHDINQLQDPARGGASVLEASRPGQSSQQSERNVLDQRQEERLRQHLASARPQGLPFQPRKAAAEELLLQGRSAGTPTSSHPEAIVLDRYKLVTNPSHDPSQPSGRRCTKFSREDRTTLAAKLIAGKYDDQGVLAGEQVYKQAIVNELAKKTMINSTYLKQDGERFLKKVQSLLPAAQPARAASAPRANAPAS</sequence>
<feature type="region of interest" description="Disordered" evidence="1">
    <location>
        <begin position="35"/>
        <end position="205"/>
    </location>
</feature>
<dbReference type="Proteomes" id="UP000799539">
    <property type="component" value="Unassembled WGS sequence"/>
</dbReference>
<evidence type="ECO:0000313" key="3">
    <source>
        <dbReference type="Proteomes" id="UP000799539"/>
    </source>
</evidence>
<name>A0A6A6FXS9_9PEZI</name>
<dbReference type="EMBL" id="ML992662">
    <property type="protein sequence ID" value="KAF2218048.1"/>
    <property type="molecule type" value="Genomic_DNA"/>
</dbReference>
<evidence type="ECO:0000313" key="2">
    <source>
        <dbReference type="EMBL" id="KAF2218048.1"/>
    </source>
</evidence>
<dbReference type="OrthoDB" id="5365739at2759"/>
<dbReference type="AlphaFoldDB" id="A0A6A6FXS9"/>